<dbReference type="AlphaFoldDB" id="A0A4Y2FG34"/>
<gene>
    <name evidence="1" type="ORF">AVEN_24572_1</name>
</gene>
<keyword evidence="2" id="KW-1185">Reference proteome</keyword>
<sequence length="129" mass="14837">MFAPAVHVVEVRARRGMVSSHAVVSRGPPKYKQHADEQLSPFVLSLRLDTLISRRSIGKIQRCKIWRTWRHIRNWILITSDLGGRGVFHIQPTTYRSTEMRRGAPLCWNQSPCIAANGITSSRNWLRPH</sequence>
<organism evidence="1 2">
    <name type="scientific">Araneus ventricosus</name>
    <name type="common">Orbweaver spider</name>
    <name type="synonym">Epeira ventricosa</name>
    <dbReference type="NCBI Taxonomy" id="182803"/>
    <lineage>
        <taxon>Eukaryota</taxon>
        <taxon>Metazoa</taxon>
        <taxon>Ecdysozoa</taxon>
        <taxon>Arthropoda</taxon>
        <taxon>Chelicerata</taxon>
        <taxon>Arachnida</taxon>
        <taxon>Araneae</taxon>
        <taxon>Araneomorphae</taxon>
        <taxon>Entelegynae</taxon>
        <taxon>Araneoidea</taxon>
        <taxon>Araneidae</taxon>
        <taxon>Araneus</taxon>
    </lineage>
</organism>
<dbReference type="Proteomes" id="UP000499080">
    <property type="component" value="Unassembled WGS sequence"/>
</dbReference>
<comment type="caution">
    <text evidence="1">The sequence shown here is derived from an EMBL/GenBank/DDBJ whole genome shotgun (WGS) entry which is preliminary data.</text>
</comment>
<accession>A0A4Y2FG34</accession>
<protein>
    <submittedName>
        <fullName evidence="1">Uncharacterized protein</fullName>
    </submittedName>
</protein>
<name>A0A4Y2FG34_ARAVE</name>
<reference evidence="1 2" key="1">
    <citation type="journal article" date="2019" name="Sci. Rep.">
        <title>Orb-weaving spider Araneus ventricosus genome elucidates the spidroin gene catalogue.</title>
        <authorList>
            <person name="Kono N."/>
            <person name="Nakamura H."/>
            <person name="Ohtoshi R."/>
            <person name="Moran D.A.P."/>
            <person name="Shinohara A."/>
            <person name="Yoshida Y."/>
            <person name="Fujiwara M."/>
            <person name="Mori M."/>
            <person name="Tomita M."/>
            <person name="Arakawa K."/>
        </authorList>
    </citation>
    <scope>NUCLEOTIDE SEQUENCE [LARGE SCALE GENOMIC DNA]</scope>
</reference>
<proteinExistence type="predicted"/>
<dbReference type="EMBL" id="BGPR01000870">
    <property type="protein sequence ID" value="GBM38474.1"/>
    <property type="molecule type" value="Genomic_DNA"/>
</dbReference>
<evidence type="ECO:0000313" key="2">
    <source>
        <dbReference type="Proteomes" id="UP000499080"/>
    </source>
</evidence>
<evidence type="ECO:0000313" key="1">
    <source>
        <dbReference type="EMBL" id="GBM38474.1"/>
    </source>
</evidence>